<dbReference type="InterPro" id="IPR001245">
    <property type="entry name" value="Ser-Thr/Tyr_kinase_cat_dom"/>
</dbReference>
<evidence type="ECO:0000256" key="6">
    <source>
        <dbReference type="ARBA" id="ARBA00022741"/>
    </source>
</evidence>
<dbReference type="GO" id="GO:0005886">
    <property type="term" value="C:plasma membrane"/>
    <property type="evidence" value="ECO:0007669"/>
    <property type="project" value="UniProtKB-SubCell"/>
</dbReference>
<evidence type="ECO:0000256" key="7">
    <source>
        <dbReference type="ARBA" id="ARBA00022777"/>
    </source>
</evidence>
<dbReference type="AlphaFoldDB" id="A0AAE1Y0D3"/>
<evidence type="ECO:0000256" key="8">
    <source>
        <dbReference type="ARBA" id="ARBA00022840"/>
    </source>
</evidence>
<keyword evidence="15" id="KW-1185">Reference proteome</keyword>
<dbReference type="GO" id="GO:0090404">
    <property type="term" value="C:pollen tube tip"/>
    <property type="evidence" value="ECO:0007669"/>
    <property type="project" value="UniProtKB-ARBA"/>
</dbReference>
<keyword evidence="3" id="KW-1003">Cell membrane</keyword>
<evidence type="ECO:0000256" key="9">
    <source>
        <dbReference type="ARBA" id="ARBA00023136"/>
    </source>
</evidence>
<dbReference type="SUPFAM" id="SSF56112">
    <property type="entry name" value="Protein kinase-like (PK-like)"/>
    <property type="match status" value="1"/>
</dbReference>
<proteinExistence type="inferred from homology"/>
<reference evidence="14" key="1">
    <citation type="submission" date="2020-06" db="EMBL/GenBank/DDBJ databases">
        <authorList>
            <person name="Li T."/>
            <person name="Hu X."/>
            <person name="Zhang T."/>
            <person name="Song X."/>
            <person name="Zhang H."/>
            <person name="Dai N."/>
            <person name="Sheng W."/>
            <person name="Hou X."/>
            <person name="Wei L."/>
        </authorList>
    </citation>
    <scope>NUCLEOTIDE SEQUENCE</scope>
    <source>
        <strain evidence="14">3651</strain>
        <tissue evidence="14">Leaf</tissue>
    </source>
</reference>
<evidence type="ECO:0000256" key="11">
    <source>
        <dbReference type="PROSITE-ProRule" id="PRU10141"/>
    </source>
</evidence>
<dbReference type="FunFam" id="3.30.200.20:FF:000266">
    <property type="entry name" value="probable serine/threonine-protein kinase RLCKVII"/>
    <property type="match status" value="1"/>
</dbReference>
<comment type="similarity">
    <text evidence="2">Belongs to the protein kinase superfamily. Ser/Thr protein kinase family.</text>
</comment>
<evidence type="ECO:0000256" key="3">
    <source>
        <dbReference type="ARBA" id="ARBA00022475"/>
    </source>
</evidence>
<name>A0AAE1Y0D3_9LAMI</name>
<dbReference type="Gene3D" id="1.10.510.10">
    <property type="entry name" value="Transferase(Phosphotransferase) domain 1"/>
    <property type="match status" value="1"/>
</dbReference>
<dbReference type="PROSITE" id="PS50011">
    <property type="entry name" value="PROTEIN_KINASE_DOM"/>
    <property type="match status" value="1"/>
</dbReference>
<evidence type="ECO:0000256" key="1">
    <source>
        <dbReference type="ARBA" id="ARBA00004193"/>
    </source>
</evidence>
<protein>
    <submittedName>
        <fullName evidence="14">Serine/threonine-protein kinase PBL23</fullName>
    </submittedName>
</protein>
<dbReference type="PROSITE" id="PS00107">
    <property type="entry name" value="PROTEIN_KINASE_ATP"/>
    <property type="match status" value="1"/>
</dbReference>
<dbReference type="FunFam" id="1.10.510.10:FF:000032">
    <property type="entry name" value="Serine/threonine-protein kinase PBS1"/>
    <property type="match status" value="1"/>
</dbReference>
<dbReference type="Proteomes" id="UP001293254">
    <property type="component" value="Unassembled WGS sequence"/>
</dbReference>
<dbReference type="CDD" id="cd14066">
    <property type="entry name" value="STKc_IRAK"/>
    <property type="match status" value="1"/>
</dbReference>
<feature type="region of interest" description="Disordered" evidence="12">
    <location>
        <begin position="382"/>
        <end position="401"/>
    </location>
</feature>
<evidence type="ECO:0000313" key="15">
    <source>
        <dbReference type="Proteomes" id="UP001293254"/>
    </source>
</evidence>
<keyword evidence="4" id="KW-0723">Serine/threonine-protein kinase</keyword>
<evidence type="ECO:0000256" key="5">
    <source>
        <dbReference type="ARBA" id="ARBA00022679"/>
    </source>
</evidence>
<dbReference type="GO" id="GO:0005524">
    <property type="term" value="F:ATP binding"/>
    <property type="evidence" value="ECO:0007669"/>
    <property type="project" value="UniProtKB-UniRule"/>
</dbReference>
<evidence type="ECO:0000256" key="4">
    <source>
        <dbReference type="ARBA" id="ARBA00022527"/>
    </source>
</evidence>
<keyword evidence="6 11" id="KW-0547">Nucleotide-binding</keyword>
<accession>A0AAE1Y0D3</accession>
<keyword evidence="5" id="KW-0808">Transferase</keyword>
<dbReference type="PANTHER" id="PTHR47985">
    <property type="entry name" value="OS07G0668900 PROTEIN"/>
    <property type="match status" value="1"/>
</dbReference>
<evidence type="ECO:0000313" key="14">
    <source>
        <dbReference type="EMBL" id="KAK4421329.1"/>
    </source>
</evidence>
<dbReference type="InterPro" id="IPR017441">
    <property type="entry name" value="Protein_kinase_ATP_BS"/>
</dbReference>
<dbReference type="GO" id="GO:0004674">
    <property type="term" value="F:protein serine/threonine kinase activity"/>
    <property type="evidence" value="ECO:0007669"/>
    <property type="project" value="UniProtKB-KW"/>
</dbReference>
<reference evidence="14" key="2">
    <citation type="journal article" date="2024" name="Plant">
        <title>Genomic evolution and insights into agronomic trait innovations of Sesamum species.</title>
        <authorList>
            <person name="Miao H."/>
            <person name="Wang L."/>
            <person name="Qu L."/>
            <person name="Liu H."/>
            <person name="Sun Y."/>
            <person name="Le M."/>
            <person name="Wang Q."/>
            <person name="Wei S."/>
            <person name="Zheng Y."/>
            <person name="Lin W."/>
            <person name="Duan Y."/>
            <person name="Cao H."/>
            <person name="Xiong S."/>
            <person name="Wang X."/>
            <person name="Wei L."/>
            <person name="Li C."/>
            <person name="Ma Q."/>
            <person name="Ju M."/>
            <person name="Zhao R."/>
            <person name="Li G."/>
            <person name="Mu C."/>
            <person name="Tian Q."/>
            <person name="Mei H."/>
            <person name="Zhang T."/>
            <person name="Gao T."/>
            <person name="Zhang H."/>
        </authorList>
    </citation>
    <scope>NUCLEOTIDE SEQUENCE</scope>
    <source>
        <strain evidence="14">3651</strain>
    </source>
</reference>
<keyword evidence="7 14" id="KW-0418">Kinase</keyword>
<comment type="caution">
    <text evidence="14">The sequence shown here is derived from an EMBL/GenBank/DDBJ whole genome shotgun (WGS) entry which is preliminary data.</text>
</comment>
<feature type="binding site" evidence="11">
    <location>
        <position position="124"/>
    </location>
    <ligand>
        <name>ATP</name>
        <dbReference type="ChEBI" id="CHEBI:30616"/>
    </ligand>
</feature>
<feature type="domain" description="Protein kinase" evidence="13">
    <location>
        <begin position="95"/>
        <end position="372"/>
    </location>
</feature>
<evidence type="ECO:0000259" key="13">
    <source>
        <dbReference type="PROSITE" id="PS50011"/>
    </source>
</evidence>
<dbReference type="PANTHER" id="PTHR47985:SF92">
    <property type="entry name" value="SERINE_THREONINE-PROTEIN KINASE PBL23-RELATED"/>
    <property type="match status" value="1"/>
</dbReference>
<keyword evidence="10" id="KW-0449">Lipoprotein</keyword>
<dbReference type="Pfam" id="PF07714">
    <property type="entry name" value="PK_Tyr_Ser-Thr"/>
    <property type="match status" value="1"/>
</dbReference>
<gene>
    <name evidence="14" type="ORF">Salat_2083400</name>
</gene>
<comment type="subcellular location">
    <subcellularLocation>
        <location evidence="1">Cell membrane</location>
        <topology evidence="1">Lipid-anchor</topology>
    </subcellularLocation>
</comment>
<evidence type="ECO:0000256" key="12">
    <source>
        <dbReference type="SAM" id="MobiDB-lite"/>
    </source>
</evidence>
<dbReference type="GO" id="GO:0010183">
    <property type="term" value="P:pollen tube guidance"/>
    <property type="evidence" value="ECO:0007669"/>
    <property type="project" value="UniProtKB-ARBA"/>
</dbReference>
<evidence type="ECO:0000256" key="2">
    <source>
        <dbReference type="ARBA" id="ARBA00008684"/>
    </source>
</evidence>
<dbReference type="EMBL" id="JACGWO010000008">
    <property type="protein sequence ID" value="KAK4421329.1"/>
    <property type="molecule type" value="Genomic_DNA"/>
</dbReference>
<feature type="compositionally biased region" description="Polar residues" evidence="12">
    <location>
        <begin position="26"/>
        <end position="38"/>
    </location>
</feature>
<dbReference type="InterPro" id="IPR000719">
    <property type="entry name" value="Prot_kinase_dom"/>
</dbReference>
<dbReference type="Gene3D" id="3.30.200.20">
    <property type="entry name" value="Phosphorylase Kinase, domain 1"/>
    <property type="match status" value="1"/>
</dbReference>
<keyword evidence="8 11" id="KW-0067">ATP-binding</keyword>
<sequence>MRLLSCCRMKRTETMKRTDTTRRTPLKSSRSSVQQMQATRKYDDPEALSTVPRSISMNAGGSKQRVQAEDIIRHGGRAPAEVFTFRELANATENFNPELRVGEGGFGRVYKGYLKKTNQMVAVKQLDRNGVQGNREFLAEVLTLSLVHHPNLVNLIGYCADGRQRILVYEYLQNGSLEDHLLDLPPNKKPLDWYTRMAIARGAAHGLEYLHDIANPPIIFRDFKASNILLDERFCPKLSDFGLAKLGPTGEQDHVSTRVMGTYGYCAPEYAQTGKLTTKSDVYSFGVVLLEIISGRRAIDNTKPPEEENLVAWAKPLFKDRSKFTSMADPLLQGKYPVKGLYQALAVAAMCLQEEASTRPLIGDVVTALEYLAIETEEFTSETEISKTSTTEPSMPFGPGQLQLPSSRKDLTSDPIGYSFRNLSPGQELSVAGGISSYLCQNSCNFRLSNAMLSCKLLTLWLSYVSIYLGVAICEERCSLHFASSTNLIIAFYDPFKFKTLQGPF</sequence>
<feature type="compositionally biased region" description="Low complexity" evidence="12">
    <location>
        <begin position="382"/>
        <end position="394"/>
    </location>
</feature>
<organism evidence="14 15">
    <name type="scientific">Sesamum alatum</name>
    <dbReference type="NCBI Taxonomy" id="300844"/>
    <lineage>
        <taxon>Eukaryota</taxon>
        <taxon>Viridiplantae</taxon>
        <taxon>Streptophyta</taxon>
        <taxon>Embryophyta</taxon>
        <taxon>Tracheophyta</taxon>
        <taxon>Spermatophyta</taxon>
        <taxon>Magnoliopsida</taxon>
        <taxon>eudicotyledons</taxon>
        <taxon>Gunneridae</taxon>
        <taxon>Pentapetalae</taxon>
        <taxon>asterids</taxon>
        <taxon>lamiids</taxon>
        <taxon>Lamiales</taxon>
        <taxon>Pedaliaceae</taxon>
        <taxon>Sesamum</taxon>
    </lineage>
</organism>
<dbReference type="InterPro" id="IPR011009">
    <property type="entry name" value="Kinase-like_dom_sf"/>
</dbReference>
<evidence type="ECO:0000256" key="10">
    <source>
        <dbReference type="ARBA" id="ARBA00023288"/>
    </source>
</evidence>
<keyword evidence="9" id="KW-0472">Membrane</keyword>
<feature type="region of interest" description="Disordered" evidence="12">
    <location>
        <begin position="15"/>
        <end position="48"/>
    </location>
</feature>